<feature type="transmembrane region" description="Helical" evidence="1">
    <location>
        <begin position="27"/>
        <end position="47"/>
    </location>
</feature>
<sequence>MSPLALLKRSLTTHYLNFTSRSGRREYTFFALLVWLYPFLMVGVAALLLPDLLAKEQEPYTLLEKGFVGLFMLILFGLIPPTLALHVRRLHDLGKGELLYIVILLLSLIPFLGVLIQLLFTIYLALAPGQPVPNRWGPPPLER</sequence>
<evidence type="ECO:0000313" key="2">
    <source>
        <dbReference type="EMBL" id="GHG03264.1"/>
    </source>
</evidence>
<feature type="transmembrane region" description="Helical" evidence="1">
    <location>
        <begin position="98"/>
        <end position="126"/>
    </location>
</feature>
<comment type="caution">
    <text evidence="2">The sequence shown here is derived from an EMBL/GenBank/DDBJ whole genome shotgun (WGS) entry which is preliminary data.</text>
</comment>
<feature type="transmembrane region" description="Helical" evidence="1">
    <location>
        <begin position="67"/>
        <end position="86"/>
    </location>
</feature>
<reference evidence="3" key="1">
    <citation type="journal article" date="2019" name="Int. J. Syst. Evol. Microbiol.">
        <title>The Global Catalogue of Microorganisms (GCM) 10K type strain sequencing project: providing services to taxonomists for standard genome sequencing and annotation.</title>
        <authorList>
            <consortium name="The Broad Institute Genomics Platform"/>
            <consortium name="The Broad Institute Genome Sequencing Center for Infectious Disease"/>
            <person name="Wu L."/>
            <person name="Ma J."/>
        </authorList>
    </citation>
    <scope>NUCLEOTIDE SEQUENCE [LARGE SCALE GENOMIC DNA]</scope>
    <source>
        <strain evidence="3">CGMCC 1.18439</strain>
    </source>
</reference>
<keyword evidence="1" id="KW-1133">Transmembrane helix</keyword>
<evidence type="ECO:0000313" key="3">
    <source>
        <dbReference type="Proteomes" id="UP000632154"/>
    </source>
</evidence>
<evidence type="ECO:0000256" key="1">
    <source>
        <dbReference type="SAM" id="Phobius"/>
    </source>
</evidence>
<dbReference type="Proteomes" id="UP000632154">
    <property type="component" value="Unassembled WGS sequence"/>
</dbReference>
<accession>A0ABQ3K922</accession>
<dbReference type="Pfam" id="PF05656">
    <property type="entry name" value="DUF805"/>
    <property type="match status" value="1"/>
</dbReference>
<keyword evidence="3" id="KW-1185">Reference proteome</keyword>
<dbReference type="InterPro" id="IPR008523">
    <property type="entry name" value="DUF805"/>
</dbReference>
<keyword evidence="1" id="KW-0812">Transmembrane</keyword>
<dbReference type="PANTHER" id="PTHR34980:SF2">
    <property type="entry name" value="INNER MEMBRANE PROTEIN YHAH-RELATED"/>
    <property type="match status" value="1"/>
</dbReference>
<organism evidence="2 3">
    <name type="scientific">Deinococcus piscis</name>
    <dbReference type="NCBI Taxonomy" id="394230"/>
    <lineage>
        <taxon>Bacteria</taxon>
        <taxon>Thermotogati</taxon>
        <taxon>Deinococcota</taxon>
        <taxon>Deinococci</taxon>
        <taxon>Deinococcales</taxon>
        <taxon>Deinococcaceae</taxon>
        <taxon>Deinococcus</taxon>
    </lineage>
</organism>
<dbReference type="RefSeq" id="WP_189643023.1">
    <property type="nucleotide sequence ID" value="NZ_BNAL01000016.1"/>
</dbReference>
<dbReference type="EMBL" id="BNAL01000016">
    <property type="protein sequence ID" value="GHG03264.1"/>
    <property type="molecule type" value="Genomic_DNA"/>
</dbReference>
<dbReference type="PANTHER" id="PTHR34980">
    <property type="entry name" value="INNER MEMBRANE PROTEIN-RELATED-RELATED"/>
    <property type="match status" value="1"/>
</dbReference>
<gene>
    <name evidence="2" type="ORF">GCM10017783_14580</name>
</gene>
<keyword evidence="1" id="KW-0472">Membrane</keyword>
<proteinExistence type="predicted"/>
<protein>
    <submittedName>
        <fullName evidence="2">Membrane protein</fullName>
    </submittedName>
</protein>
<name>A0ABQ3K922_9DEIO</name>